<keyword evidence="7 10" id="KW-0472">Membrane</keyword>
<keyword evidence="9 10" id="KW-0807">Transducer</keyword>
<dbReference type="GO" id="GO:0004984">
    <property type="term" value="F:olfactory receptor activity"/>
    <property type="evidence" value="ECO:0007669"/>
    <property type="project" value="InterPro"/>
</dbReference>
<dbReference type="PANTHER" id="PTHR21137:SF35">
    <property type="entry name" value="ODORANT RECEPTOR 19A-RELATED"/>
    <property type="match status" value="1"/>
</dbReference>
<feature type="transmembrane region" description="Helical" evidence="10">
    <location>
        <begin position="311"/>
        <end position="330"/>
    </location>
</feature>
<dbReference type="GO" id="GO:0005886">
    <property type="term" value="C:plasma membrane"/>
    <property type="evidence" value="ECO:0007669"/>
    <property type="project" value="UniProtKB-SubCell"/>
</dbReference>
<organism evidence="11 12">
    <name type="scientific">Popillia japonica</name>
    <name type="common">Japanese beetle</name>
    <dbReference type="NCBI Taxonomy" id="7064"/>
    <lineage>
        <taxon>Eukaryota</taxon>
        <taxon>Metazoa</taxon>
        <taxon>Ecdysozoa</taxon>
        <taxon>Arthropoda</taxon>
        <taxon>Hexapoda</taxon>
        <taxon>Insecta</taxon>
        <taxon>Pterygota</taxon>
        <taxon>Neoptera</taxon>
        <taxon>Endopterygota</taxon>
        <taxon>Coleoptera</taxon>
        <taxon>Polyphaga</taxon>
        <taxon>Scarabaeiformia</taxon>
        <taxon>Scarabaeidae</taxon>
        <taxon>Rutelinae</taxon>
        <taxon>Popillia</taxon>
    </lineage>
</organism>
<comment type="caution">
    <text evidence="11">The sequence shown here is derived from an EMBL/GenBank/DDBJ whole genome shotgun (WGS) entry which is preliminary data.</text>
</comment>
<keyword evidence="4 10" id="KW-0812">Transmembrane</keyword>
<dbReference type="PANTHER" id="PTHR21137">
    <property type="entry name" value="ODORANT RECEPTOR"/>
    <property type="match status" value="1"/>
</dbReference>
<keyword evidence="6 10" id="KW-1133">Transmembrane helix</keyword>
<evidence type="ECO:0000256" key="9">
    <source>
        <dbReference type="ARBA" id="ARBA00023224"/>
    </source>
</evidence>
<evidence type="ECO:0000256" key="1">
    <source>
        <dbReference type="ARBA" id="ARBA00004651"/>
    </source>
</evidence>
<gene>
    <name evidence="11" type="ORF">QE152_g32492</name>
</gene>
<evidence type="ECO:0000256" key="10">
    <source>
        <dbReference type="RuleBase" id="RU351113"/>
    </source>
</evidence>
<keyword evidence="8 10" id="KW-0675">Receptor</keyword>
<evidence type="ECO:0000256" key="8">
    <source>
        <dbReference type="ARBA" id="ARBA00023170"/>
    </source>
</evidence>
<reference evidence="11 12" key="1">
    <citation type="journal article" date="2024" name="BMC Genomics">
        <title>De novo assembly and annotation of Popillia japonica's genome with initial clues to its potential as an invasive pest.</title>
        <authorList>
            <person name="Cucini C."/>
            <person name="Boschi S."/>
            <person name="Funari R."/>
            <person name="Cardaioli E."/>
            <person name="Iannotti N."/>
            <person name="Marturano G."/>
            <person name="Paoli F."/>
            <person name="Bruttini M."/>
            <person name="Carapelli A."/>
            <person name="Frati F."/>
            <person name="Nardi F."/>
        </authorList>
    </citation>
    <scope>NUCLEOTIDE SEQUENCE [LARGE SCALE GENOMIC DNA]</scope>
    <source>
        <strain evidence="11">DMR45628</strain>
    </source>
</reference>
<keyword evidence="5 10" id="KW-0552">Olfaction</keyword>
<protein>
    <recommendedName>
        <fullName evidence="10">Odorant receptor</fullName>
    </recommendedName>
</protein>
<evidence type="ECO:0000313" key="12">
    <source>
        <dbReference type="Proteomes" id="UP001458880"/>
    </source>
</evidence>
<evidence type="ECO:0000256" key="2">
    <source>
        <dbReference type="ARBA" id="ARBA00022475"/>
    </source>
</evidence>
<comment type="subcellular location">
    <subcellularLocation>
        <location evidence="1 10">Cell membrane</location>
        <topology evidence="1 10">Multi-pass membrane protein</topology>
    </subcellularLocation>
</comment>
<evidence type="ECO:0000256" key="4">
    <source>
        <dbReference type="ARBA" id="ARBA00022692"/>
    </source>
</evidence>
<feature type="transmembrane region" description="Helical" evidence="10">
    <location>
        <begin position="158"/>
        <end position="180"/>
    </location>
</feature>
<keyword evidence="12" id="KW-1185">Reference proteome</keyword>
<evidence type="ECO:0000313" key="11">
    <source>
        <dbReference type="EMBL" id="KAK9695555.1"/>
    </source>
</evidence>
<dbReference type="AlphaFoldDB" id="A0AAW1IZK2"/>
<feature type="transmembrane region" description="Helical" evidence="10">
    <location>
        <begin position="113"/>
        <end position="134"/>
    </location>
</feature>
<evidence type="ECO:0000256" key="3">
    <source>
        <dbReference type="ARBA" id="ARBA00022606"/>
    </source>
</evidence>
<comment type="caution">
    <text evidence="10">Lacks conserved residue(s) required for the propagation of feature annotation.</text>
</comment>
<dbReference type="Proteomes" id="UP001458880">
    <property type="component" value="Unassembled WGS sequence"/>
</dbReference>
<feature type="transmembrane region" description="Helical" evidence="10">
    <location>
        <begin position="21"/>
        <end position="43"/>
    </location>
</feature>
<evidence type="ECO:0000256" key="7">
    <source>
        <dbReference type="ARBA" id="ARBA00023136"/>
    </source>
</evidence>
<evidence type="ECO:0000256" key="6">
    <source>
        <dbReference type="ARBA" id="ARBA00022989"/>
    </source>
</evidence>
<dbReference type="InterPro" id="IPR004117">
    <property type="entry name" value="7tm6_olfct_rcpt"/>
</dbReference>
<dbReference type="GO" id="GO:0005549">
    <property type="term" value="F:odorant binding"/>
    <property type="evidence" value="ECO:0007669"/>
    <property type="project" value="InterPro"/>
</dbReference>
<sequence length="345" mass="40315">MPEMKRILSLHQCNGWKWYAWLFFIAFKFSCICGQTKFAIEVIKFDFMLFSYVASTYSISVLGLSKLYSWLKHHFKIQEMHLVIKEKFWDINTISDKDLVKNLNFRLSAISRIVANHVIISVTLCIAITIFPLVQYPDGRKKLPTALWLPFDANQTPIYQLIYASLGISNFVSVMANLNFDILYVYFTQNVAVQYILLKEVLRHLTDVPQIVGAYRYDSEKYQRIIRSRLRLCIDHHNLLMRFSPLTVQVLLYNLNGSEVEKQHDSVAISAFQSEWFDSVAISAFQSEWFYGNQSFRRGLMLLMMRSQKRFVMTGLGLVQINNACIVMIYRTVFSILTLIQKLIQ</sequence>
<keyword evidence="2" id="KW-1003">Cell membrane</keyword>
<accession>A0AAW1IZK2</accession>
<evidence type="ECO:0000256" key="5">
    <source>
        <dbReference type="ARBA" id="ARBA00022725"/>
    </source>
</evidence>
<dbReference type="Pfam" id="PF02949">
    <property type="entry name" value="7tm_6"/>
    <property type="match status" value="2"/>
</dbReference>
<name>A0AAW1IZK2_POPJA</name>
<dbReference type="EMBL" id="JASPKY010000477">
    <property type="protein sequence ID" value="KAK9695555.1"/>
    <property type="molecule type" value="Genomic_DNA"/>
</dbReference>
<dbReference type="GO" id="GO:0007165">
    <property type="term" value="P:signal transduction"/>
    <property type="evidence" value="ECO:0007669"/>
    <property type="project" value="UniProtKB-KW"/>
</dbReference>
<comment type="similarity">
    <text evidence="10">Belongs to the insect chemoreceptor superfamily. Heteromeric odorant receptor channel (TC 1.A.69) family.</text>
</comment>
<feature type="transmembrane region" description="Helical" evidence="10">
    <location>
        <begin position="49"/>
        <end position="71"/>
    </location>
</feature>
<proteinExistence type="inferred from homology"/>
<keyword evidence="3 10" id="KW-0716">Sensory transduction</keyword>